<dbReference type="AlphaFoldDB" id="A0A6M3KIB3"/>
<evidence type="ECO:0000313" key="3">
    <source>
        <dbReference type="EMBL" id="QJI04135.1"/>
    </source>
</evidence>
<sequence>MNKLYFSKDDFALKVLREFNELTEPSVSWMENDECLNKLKDDGFIIRIELPYSPDLILSYFVSSELSREQNAHIVLAEILYRELIIALKRRDCK</sequence>
<reference evidence="2" key="1">
    <citation type="submission" date="2020-03" db="EMBL/GenBank/DDBJ databases">
        <title>The deep terrestrial virosphere.</title>
        <authorList>
            <person name="Holmfeldt K."/>
            <person name="Nilsson E."/>
            <person name="Simone D."/>
            <person name="Lopez-Fernandez M."/>
            <person name="Wu X."/>
            <person name="de Brujin I."/>
            <person name="Lundin D."/>
            <person name="Andersson A."/>
            <person name="Bertilsson S."/>
            <person name="Dopson M."/>
        </authorList>
    </citation>
    <scope>NUCLEOTIDE SEQUENCE</scope>
    <source>
        <strain evidence="2">MM415A00493</strain>
        <strain evidence="1">MM415B01299</strain>
        <strain evidence="3">TM448B06264</strain>
    </source>
</reference>
<organism evidence="2">
    <name type="scientific">viral metagenome</name>
    <dbReference type="NCBI Taxonomy" id="1070528"/>
    <lineage>
        <taxon>unclassified sequences</taxon>
        <taxon>metagenomes</taxon>
        <taxon>organismal metagenomes</taxon>
    </lineage>
</organism>
<accession>A0A6M3KIB3</accession>
<dbReference type="EMBL" id="MT145151">
    <property type="protein sequence ID" value="QJI04135.1"/>
    <property type="molecule type" value="Genomic_DNA"/>
</dbReference>
<evidence type="ECO:0000313" key="2">
    <source>
        <dbReference type="EMBL" id="QJA81759.1"/>
    </source>
</evidence>
<dbReference type="EMBL" id="MT141369">
    <property type="protein sequence ID" value="QJA59433.1"/>
    <property type="molecule type" value="Genomic_DNA"/>
</dbReference>
<protein>
    <submittedName>
        <fullName evidence="2">Uncharacterized protein</fullName>
    </submittedName>
</protein>
<gene>
    <name evidence="2" type="ORF">MM415A00493_0003</name>
    <name evidence="1" type="ORF">MM415B01299_0012</name>
    <name evidence="3" type="ORF">TM448B06264_0009</name>
</gene>
<proteinExistence type="predicted"/>
<dbReference type="EMBL" id="MT142469">
    <property type="protein sequence ID" value="QJA81759.1"/>
    <property type="molecule type" value="Genomic_DNA"/>
</dbReference>
<name>A0A6M3KIB3_9ZZZZ</name>
<evidence type="ECO:0000313" key="1">
    <source>
        <dbReference type="EMBL" id="QJA59433.1"/>
    </source>
</evidence>